<dbReference type="EMBL" id="JACCJC010000008">
    <property type="protein sequence ID" value="KAF6238554.1"/>
    <property type="molecule type" value="Genomic_DNA"/>
</dbReference>
<feature type="compositionally biased region" description="Pro residues" evidence="1">
    <location>
        <begin position="99"/>
        <end position="114"/>
    </location>
</feature>
<dbReference type="AlphaFoldDB" id="A0A8H6G122"/>
<protein>
    <submittedName>
        <fullName evidence="2">Uncharacterized protein</fullName>
    </submittedName>
</protein>
<feature type="region of interest" description="Disordered" evidence="1">
    <location>
        <begin position="155"/>
        <end position="190"/>
    </location>
</feature>
<evidence type="ECO:0000256" key="1">
    <source>
        <dbReference type="SAM" id="MobiDB-lite"/>
    </source>
</evidence>
<comment type="caution">
    <text evidence="2">The sequence shown here is derived from an EMBL/GenBank/DDBJ whole genome shotgun (WGS) entry which is preliminary data.</text>
</comment>
<sequence>MLPHHGSLPAPLKFQSPPDADAHTILAVEINKAPARRAHKTRDDNVSSSPSFSPPQNVVQPVQKTIQRETTAGSTPANDWISAIGLDKSDLRRASISSFPPPHRYPKPSQPKHPTPTRIMTSINGVPMYSHGTSATPLAPHKILLPKLDPTLRSAAPVFSPSSSRSVALPAQQQQPQQHPPADDTFRTPPPFDPKKCHWRALRDVAFVLDGRVVLSSEDLCALLRFRYARTDPLMAGVELGHVGAMYDFCKGWPRQLYEEKAENLIRVQMGMDLKLMREGGLGVVSEDF</sequence>
<feature type="region of interest" description="Disordered" evidence="1">
    <location>
        <begin position="94"/>
        <end position="115"/>
    </location>
</feature>
<gene>
    <name evidence="2" type="ORF">HO173_003059</name>
</gene>
<proteinExistence type="predicted"/>
<evidence type="ECO:0000313" key="2">
    <source>
        <dbReference type="EMBL" id="KAF6238554.1"/>
    </source>
</evidence>
<dbReference type="GeneID" id="59284728"/>
<feature type="region of interest" description="Disordered" evidence="1">
    <location>
        <begin position="32"/>
        <end position="81"/>
    </location>
</feature>
<evidence type="ECO:0000313" key="3">
    <source>
        <dbReference type="Proteomes" id="UP000578531"/>
    </source>
</evidence>
<reference evidence="2 3" key="1">
    <citation type="journal article" date="2020" name="Genomics">
        <title>Complete, high-quality genomes from long-read metagenomic sequencing of two wolf lichen thalli reveals enigmatic genome architecture.</title>
        <authorList>
            <person name="McKenzie S.K."/>
            <person name="Walston R.F."/>
            <person name="Allen J.L."/>
        </authorList>
    </citation>
    <scope>NUCLEOTIDE SEQUENCE [LARGE SCALE GENOMIC DNA]</scope>
    <source>
        <strain evidence="2">WasteWater2</strain>
    </source>
</reference>
<keyword evidence="3" id="KW-1185">Reference proteome</keyword>
<accession>A0A8H6G122</accession>
<dbReference type="OrthoDB" id="5401168at2759"/>
<name>A0A8H6G122_9LECA</name>
<feature type="compositionally biased region" description="Polar residues" evidence="1">
    <location>
        <begin position="46"/>
        <end position="77"/>
    </location>
</feature>
<organism evidence="2 3">
    <name type="scientific">Letharia columbiana</name>
    <dbReference type="NCBI Taxonomy" id="112416"/>
    <lineage>
        <taxon>Eukaryota</taxon>
        <taxon>Fungi</taxon>
        <taxon>Dikarya</taxon>
        <taxon>Ascomycota</taxon>
        <taxon>Pezizomycotina</taxon>
        <taxon>Lecanoromycetes</taxon>
        <taxon>OSLEUM clade</taxon>
        <taxon>Lecanoromycetidae</taxon>
        <taxon>Lecanorales</taxon>
        <taxon>Lecanorineae</taxon>
        <taxon>Parmeliaceae</taxon>
        <taxon>Letharia</taxon>
    </lineage>
</organism>
<dbReference type="Proteomes" id="UP000578531">
    <property type="component" value="Unassembled WGS sequence"/>
</dbReference>
<dbReference type="RefSeq" id="XP_037167853.1">
    <property type="nucleotide sequence ID" value="XM_037304988.1"/>
</dbReference>